<dbReference type="PANTHER" id="PTHR14009:SF34">
    <property type="entry name" value="LETM1 RBD DOMAIN-CONTAINING PROTEIN"/>
    <property type="match status" value="1"/>
</dbReference>
<sequence length="657" mass="72948">MASSDSAEETMGDNSAAVAKADNNEMEFNRVNCLLWVLHESAASFSIAIQSLKLPGRSAELAMAWNGKDVHEWHKRIAYQVAVYALLKTAIEVEILLSLDRHNNASPVKEILTPKINLVGEYIESQLNMKHADLVQWFRVVELPRIAGFFIPLLRKWSAEYAGSGVAGIIVAISCCAAVAKLGSGRISCPMFTLSVEDVLVELMDLSHSLVEVDKLHQLATEAGFELNFLSHFGAKVLPCNKIEELEFWIGLAQRKLSVAFGKEMVVRGTENSHEKVQADSLATVGLFAFLGRKTRLFLSRMNVKDLDELVKDFLNYLECGILFIHPELASISAYECFMEAVTEEIGWLDFYGTCCPLSNQERKRSKQHPIQAEKEIILSTVFTICYDVFSGFAHFSRSTQQPLDTKSLKFLLQSQSLLTVCLEDYRAVYARSCELPKIAEAGASDRSLSVGLKGTEKLSVAMEAQQNPTELMLQGCVKVKSQQGIRLRKAGNFAVTEVITLMEASGISIKSSPLNESLLRRYSVKLASTSSDVCMGTQLLFVDIMDALGLVLKQLRGQKISRRQRRKLKRTLTDIATLIPITILMLIPVSAVGHAAMLAVIKNYMPSLIPSPYSSERLDVVKQLNRTKKMEVQSWSNLQDPSSIINLDDQSSNPVV</sequence>
<organism evidence="2 3">
    <name type="scientific">Hevea brasiliensis</name>
    <name type="common">Para rubber tree</name>
    <name type="synonym">Siphonia brasiliensis</name>
    <dbReference type="NCBI Taxonomy" id="3981"/>
    <lineage>
        <taxon>Eukaryota</taxon>
        <taxon>Viridiplantae</taxon>
        <taxon>Streptophyta</taxon>
        <taxon>Embryophyta</taxon>
        <taxon>Tracheophyta</taxon>
        <taxon>Spermatophyta</taxon>
        <taxon>Magnoliopsida</taxon>
        <taxon>eudicotyledons</taxon>
        <taxon>Gunneridae</taxon>
        <taxon>Pentapetalae</taxon>
        <taxon>rosids</taxon>
        <taxon>fabids</taxon>
        <taxon>Malpighiales</taxon>
        <taxon>Euphorbiaceae</taxon>
        <taxon>Crotonoideae</taxon>
        <taxon>Micrandreae</taxon>
        <taxon>Hevea</taxon>
    </lineage>
</organism>
<feature type="transmembrane region" description="Helical" evidence="1">
    <location>
        <begin position="576"/>
        <end position="602"/>
    </location>
</feature>
<evidence type="ECO:0008006" key="4">
    <source>
        <dbReference type="Google" id="ProtNLM"/>
    </source>
</evidence>
<dbReference type="InterPro" id="IPR044202">
    <property type="entry name" value="LETM1/MDM38-like"/>
</dbReference>
<dbReference type="Proteomes" id="UP001174677">
    <property type="component" value="Chromosome 1"/>
</dbReference>
<keyword evidence="1" id="KW-0472">Membrane</keyword>
<protein>
    <recommendedName>
        <fullName evidence="4">Letm1 RBD domain-containing protein</fullName>
    </recommendedName>
</protein>
<evidence type="ECO:0000313" key="2">
    <source>
        <dbReference type="EMBL" id="KAJ9190232.1"/>
    </source>
</evidence>
<evidence type="ECO:0000256" key="1">
    <source>
        <dbReference type="SAM" id="Phobius"/>
    </source>
</evidence>
<keyword evidence="1" id="KW-1133">Transmembrane helix</keyword>
<gene>
    <name evidence="2" type="ORF">P3X46_001457</name>
</gene>
<keyword evidence="3" id="KW-1185">Reference proteome</keyword>
<comment type="caution">
    <text evidence="2">The sequence shown here is derived from an EMBL/GenBank/DDBJ whole genome shotgun (WGS) entry which is preliminary data.</text>
</comment>
<dbReference type="PANTHER" id="PTHR14009">
    <property type="entry name" value="LEUCINE ZIPPER-EF-HAND CONTAINING TRANSMEMBRANE PROTEIN"/>
    <property type="match status" value="1"/>
</dbReference>
<keyword evidence="1" id="KW-0812">Transmembrane</keyword>
<name>A0ABQ9NCQ1_HEVBR</name>
<dbReference type="EMBL" id="JARPOI010000001">
    <property type="protein sequence ID" value="KAJ9190232.1"/>
    <property type="molecule type" value="Genomic_DNA"/>
</dbReference>
<reference evidence="2" key="1">
    <citation type="journal article" date="2023" name="Plant Biotechnol. J.">
        <title>Chromosome-level wild Hevea brasiliensis genome provides new tools for genomic-assisted breeding and valuable loci to elevate rubber yield.</title>
        <authorList>
            <person name="Cheng H."/>
            <person name="Song X."/>
            <person name="Hu Y."/>
            <person name="Wu T."/>
            <person name="Yang Q."/>
            <person name="An Z."/>
            <person name="Feng S."/>
            <person name="Deng Z."/>
            <person name="Wu W."/>
            <person name="Zeng X."/>
            <person name="Tu M."/>
            <person name="Wang X."/>
            <person name="Huang H."/>
        </authorList>
    </citation>
    <scope>NUCLEOTIDE SEQUENCE</scope>
    <source>
        <strain evidence="2">MT/VB/25A 57/8</strain>
    </source>
</reference>
<accession>A0ABQ9NCQ1</accession>
<proteinExistence type="predicted"/>
<evidence type="ECO:0000313" key="3">
    <source>
        <dbReference type="Proteomes" id="UP001174677"/>
    </source>
</evidence>